<dbReference type="Pfam" id="PF00855">
    <property type="entry name" value="PWWP"/>
    <property type="match status" value="1"/>
</dbReference>
<accession>T1IAJ2</accession>
<dbReference type="CDD" id="cd05834">
    <property type="entry name" value="PWWP_HRP"/>
    <property type="match status" value="1"/>
</dbReference>
<dbReference type="PROSITE" id="PS50812">
    <property type="entry name" value="PWWP"/>
    <property type="match status" value="1"/>
</dbReference>
<evidence type="ECO:0000313" key="6">
    <source>
        <dbReference type="Proteomes" id="UP000015103"/>
    </source>
</evidence>
<dbReference type="InterPro" id="IPR036218">
    <property type="entry name" value="HIVI-bd_sf"/>
</dbReference>
<dbReference type="Pfam" id="PF11467">
    <property type="entry name" value="LEDGF"/>
    <property type="match status" value="1"/>
</dbReference>
<name>T1IAJ2_RHOPR</name>
<dbReference type="EnsemblMetazoa" id="RPRC013313-RA">
    <property type="protein sequence ID" value="RPRC013313-PA"/>
    <property type="gene ID" value="RPRC013313"/>
</dbReference>
<dbReference type="PANTHER" id="PTHR12550">
    <property type="entry name" value="HEPATOMA-DERIVED GROWTH FACTOR-RELATED"/>
    <property type="match status" value="1"/>
</dbReference>
<dbReference type="InterPro" id="IPR021567">
    <property type="entry name" value="LEDGF_IBD"/>
</dbReference>
<dbReference type="SMART" id="SM00293">
    <property type="entry name" value="PWWP"/>
    <property type="match status" value="1"/>
</dbReference>
<dbReference type="SUPFAM" id="SSF63748">
    <property type="entry name" value="Tudor/PWWP/MBT"/>
    <property type="match status" value="1"/>
</dbReference>
<dbReference type="GO" id="GO:0005634">
    <property type="term" value="C:nucleus"/>
    <property type="evidence" value="ECO:0007669"/>
    <property type="project" value="UniProtKB-SubCell"/>
</dbReference>
<dbReference type="STRING" id="13249.T1IAJ2"/>
<dbReference type="eggNOG" id="KOG1904">
    <property type="taxonomic scope" value="Eukaryota"/>
</dbReference>
<comment type="subcellular location">
    <subcellularLocation>
        <location evidence="1">Nucleus</location>
    </subcellularLocation>
</comment>
<dbReference type="SUPFAM" id="SSF140576">
    <property type="entry name" value="HIV integrase-binding domain"/>
    <property type="match status" value="1"/>
</dbReference>
<dbReference type="EMBL" id="ACPB03005985">
    <property type="status" value="NOT_ANNOTATED_CDS"/>
    <property type="molecule type" value="Genomic_DNA"/>
</dbReference>
<comment type="similarity">
    <text evidence="2">Belongs to the HDGF family.</text>
</comment>
<keyword evidence="3" id="KW-0175">Coiled coil</keyword>
<dbReference type="HOGENOM" id="CLU_015544_0_0_1"/>
<keyword evidence="6" id="KW-1185">Reference proteome</keyword>
<evidence type="ECO:0000256" key="3">
    <source>
        <dbReference type="ARBA" id="ARBA00023054"/>
    </source>
</evidence>
<dbReference type="VEuPathDB" id="VectorBase:RPRC013313"/>
<dbReference type="Gene3D" id="1.20.930.10">
    <property type="entry name" value="Conserved domain common to transcription factors TFIIS, elongin A, CRSP70"/>
    <property type="match status" value="1"/>
</dbReference>
<organism evidence="5 6">
    <name type="scientific">Rhodnius prolixus</name>
    <name type="common">Triatomid bug</name>
    <dbReference type="NCBI Taxonomy" id="13249"/>
    <lineage>
        <taxon>Eukaryota</taxon>
        <taxon>Metazoa</taxon>
        <taxon>Ecdysozoa</taxon>
        <taxon>Arthropoda</taxon>
        <taxon>Hexapoda</taxon>
        <taxon>Insecta</taxon>
        <taxon>Pterygota</taxon>
        <taxon>Neoptera</taxon>
        <taxon>Paraneoptera</taxon>
        <taxon>Hemiptera</taxon>
        <taxon>Heteroptera</taxon>
        <taxon>Panheteroptera</taxon>
        <taxon>Cimicomorpha</taxon>
        <taxon>Reduviidae</taxon>
        <taxon>Triatominae</taxon>
        <taxon>Rhodnius</taxon>
    </lineage>
</organism>
<evidence type="ECO:0000256" key="1">
    <source>
        <dbReference type="ARBA" id="ARBA00004123"/>
    </source>
</evidence>
<dbReference type="InterPro" id="IPR000313">
    <property type="entry name" value="PWWP_dom"/>
</dbReference>
<dbReference type="AlphaFoldDB" id="T1IAJ2"/>
<protein>
    <submittedName>
        <fullName evidence="5">PWWP domain-containing protein</fullName>
    </submittedName>
</protein>
<evidence type="ECO:0000313" key="5">
    <source>
        <dbReference type="EnsemblMetazoa" id="RPRC013313-PA"/>
    </source>
</evidence>
<dbReference type="OMA" id="NISNERM"/>
<dbReference type="Proteomes" id="UP000015103">
    <property type="component" value="Unassembled WGS sequence"/>
</dbReference>
<reference evidence="5" key="1">
    <citation type="submission" date="2015-05" db="UniProtKB">
        <authorList>
            <consortium name="EnsemblMetazoa"/>
        </authorList>
    </citation>
    <scope>IDENTIFICATION</scope>
</reference>
<evidence type="ECO:0000256" key="2">
    <source>
        <dbReference type="ARBA" id="ARBA00005309"/>
    </source>
</evidence>
<dbReference type="InParanoid" id="T1IAJ2"/>
<dbReference type="Gene3D" id="2.30.30.140">
    <property type="match status" value="1"/>
</dbReference>
<dbReference type="InterPro" id="IPR035441">
    <property type="entry name" value="TFIIS/LEDGF_dom_sf"/>
</dbReference>
<sequence length="435" mass="50067">MSKVVDLVKRLHRNDKVFAKVKGYPHWPAKILSVDDKNPNNIRYHVYFYGTNQVGVVKAENVCPYIDNKIKYGKVKKNKNFLEAMSEIEKDLNYESQQKDSNVVQEHSDEELLPLIPAAEDTSFNSTSGFFKRKIDETHDKFSENKTKIVKNAKLVIALKKLDESMINKILNTNITSECKRSESNEDSQHVCAEDGAIDENAKSVGESDDCIFAKIDKNEKLRIPLNLNEPHFSSKESKAVWNNYVLLHANSIKNRIEDGEELDPYEEMDEWTKMKGLELRESSDLLGQELDKSSLLQIEGHLLDIDIHFRRSLNIVNPDFDACFILLDHLVALPITPLMLKKQPHIVAHIDQARSYVGSIEPMLNSDSIQKKFKENSEKIRSKSDIALSKFKKLFNVADSANFMDYFNKEVDILRRKTCSLTEEEFFFLSEEPE</sequence>
<proteinExistence type="inferred from homology"/>
<keyword evidence="4" id="KW-0539">Nucleus</keyword>
<dbReference type="PANTHER" id="PTHR12550:SF70">
    <property type="entry name" value="JIL-1 ANCHORING AND STABILIZING PROTEIN, ISOFORM A"/>
    <property type="match status" value="1"/>
</dbReference>
<evidence type="ECO:0000256" key="4">
    <source>
        <dbReference type="ARBA" id="ARBA00023242"/>
    </source>
</evidence>